<proteinExistence type="predicted"/>
<name>A0A915KD66_ROMCU</name>
<dbReference type="Proteomes" id="UP000887565">
    <property type="component" value="Unplaced"/>
</dbReference>
<feature type="transmembrane region" description="Helical" evidence="1">
    <location>
        <begin position="15"/>
        <end position="37"/>
    </location>
</feature>
<dbReference type="WBParaSite" id="nRc.2.0.1.t36011-RA">
    <property type="protein sequence ID" value="nRc.2.0.1.t36011-RA"/>
    <property type="gene ID" value="nRc.2.0.1.g36011"/>
</dbReference>
<reference evidence="3" key="1">
    <citation type="submission" date="2022-11" db="UniProtKB">
        <authorList>
            <consortium name="WormBaseParasite"/>
        </authorList>
    </citation>
    <scope>IDENTIFICATION</scope>
</reference>
<sequence length="134" mass="15637">MRLIVFILRSNNHSLIIWSLITAIVYLSAVLGSWLLLSKLELLEMKFGIRGDGGDIELENLDFNDNFLSIDDYEDHYDARSDDKNLLKNYKRVKFFEFARNMTFSILPKNFSCHNKSQAITRNDTVQQELSKNI</sequence>
<accession>A0A915KD66</accession>
<evidence type="ECO:0000313" key="2">
    <source>
        <dbReference type="Proteomes" id="UP000887565"/>
    </source>
</evidence>
<organism evidence="2 3">
    <name type="scientific">Romanomermis culicivorax</name>
    <name type="common">Nematode worm</name>
    <dbReference type="NCBI Taxonomy" id="13658"/>
    <lineage>
        <taxon>Eukaryota</taxon>
        <taxon>Metazoa</taxon>
        <taxon>Ecdysozoa</taxon>
        <taxon>Nematoda</taxon>
        <taxon>Enoplea</taxon>
        <taxon>Dorylaimia</taxon>
        <taxon>Mermithida</taxon>
        <taxon>Mermithoidea</taxon>
        <taxon>Mermithidae</taxon>
        <taxon>Romanomermis</taxon>
    </lineage>
</organism>
<keyword evidence="1" id="KW-0472">Membrane</keyword>
<dbReference type="AlphaFoldDB" id="A0A915KD66"/>
<keyword evidence="1" id="KW-1133">Transmembrane helix</keyword>
<evidence type="ECO:0000256" key="1">
    <source>
        <dbReference type="SAM" id="Phobius"/>
    </source>
</evidence>
<keyword evidence="1" id="KW-0812">Transmembrane</keyword>
<evidence type="ECO:0000313" key="3">
    <source>
        <dbReference type="WBParaSite" id="nRc.2.0.1.t36011-RA"/>
    </source>
</evidence>
<protein>
    <submittedName>
        <fullName evidence="3">Uncharacterized protein</fullName>
    </submittedName>
</protein>
<keyword evidence="2" id="KW-1185">Reference proteome</keyword>